<evidence type="ECO:0000313" key="4">
    <source>
        <dbReference type="Proteomes" id="UP000230750"/>
    </source>
</evidence>
<keyword evidence="1" id="KW-0378">Hydrolase</keyword>
<organism evidence="3 4">
    <name type="scientific">Stichopus japonicus</name>
    <name type="common">Sea cucumber</name>
    <dbReference type="NCBI Taxonomy" id="307972"/>
    <lineage>
        <taxon>Eukaryota</taxon>
        <taxon>Metazoa</taxon>
        <taxon>Echinodermata</taxon>
        <taxon>Eleutherozoa</taxon>
        <taxon>Echinozoa</taxon>
        <taxon>Holothuroidea</taxon>
        <taxon>Aspidochirotacea</taxon>
        <taxon>Aspidochirotida</taxon>
        <taxon>Stichopodidae</taxon>
        <taxon>Apostichopus</taxon>
    </lineage>
</organism>
<dbReference type="GO" id="GO:0004190">
    <property type="term" value="F:aspartic-type endopeptidase activity"/>
    <property type="evidence" value="ECO:0007669"/>
    <property type="project" value="InterPro"/>
</dbReference>
<dbReference type="PROSITE" id="PS50175">
    <property type="entry name" value="ASP_PROT_RETROV"/>
    <property type="match status" value="1"/>
</dbReference>
<feature type="domain" description="Peptidase A2" evidence="2">
    <location>
        <begin position="82"/>
        <end position="125"/>
    </location>
</feature>
<dbReference type="EMBL" id="MRZV01001293">
    <property type="protein sequence ID" value="PIK38980.1"/>
    <property type="molecule type" value="Genomic_DNA"/>
</dbReference>
<dbReference type="Proteomes" id="UP000230750">
    <property type="component" value="Unassembled WGS sequence"/>
</dbReference>
<dbReference type="OrthoDB" id="10065209at2759"/>
<gene>
    <name evidence="3" type="ORF">BSL78_24178</name>
</gene>
<protein>
    <submittedName>
        <fullName evidence="3">Putative transposon Ty3-I Gag-Pol polyprotein</fullName>
    </submittedName>
</protein>
<proteinExistence type="predicted"/>
<keyword evidence="4" id="KW-1185">Reference proteome</keyword>
<dbReference type="InterPro" id="IPR001969">
    <property type="entry name" value="Aspartic_peptidase_AS"/>
</dbReference>
<evidence type="ECO:0000256" key="1">
    <source>
        <dbReference type="ARBA" id="ARBA00022801"/>
    </source>
</evidence>
<dbReference type="InterPro" id="IPR021109">
    <property type="entry name" value="Peptidase_aspartic_dom_sf"/>
</dbReference>
<dbReference type="SUPFAM" id="SSF50630">
    <property type="entry name" value="Acid proteases"/>
    <property type="match status" value="1"/>
</dbReference>
<accession>A0A2G8JTD4</accession>
<dbReference type="PROSITE" id="PS00141">
    <property type="entry name" value="ASP_PROTEASE"/>
    <property type="match status" value="1"/>
</dbReference>
<evidence type="ECO:0000313" key="3">
    <source>
        <dbReference type="EMBL" id="PIK38980.1"/>
    </source>
</evidence>
<name>A0A2G8JTD4_STIJA</name>
<dbReference type="AlphaFoldDB" id="A0A2G8JTD4"/>
<dbReference type="InterPro" id="IPR001995">
    <property type="entry name" value="Peptidase_A2_cat"/>
</dbReference>
<comment type="caution">
    <text evidence="3">The sequence shown here is derived from an EMBL/GenBank/DDBJ whole genome shotgun (WGS) entry which is preliminary data.</text>
</comment>
<evidence type="ECO:0000259" key="2">
    <source>
        <dbReference type="PROSITE" id="PS50175"/>
    </source>
</evidence>
<dbReference type="GO" id="GO:0006508">
    <property type="term" value="P:proteolysis"/>
    <property type="evidence" value="ECO:0007669"/>
    <property type="project" value="InterPro"/>
</dbReference>
<reference evidence="3 4" key="1">
    <citation type="journal article" date="2017" name="PLoS Biol.">
        <title>The sea cucumber genome provides insights into morphological evolution and visceral regeneration.</title>
        <authorList>
            <person name="Zhang X."/>
            <person name="Sun L."/>
            <person name="Yuan J."/>
            <person name="Sun Y."/>
            <person name="Gao Y."/>
            <person name="Zhang L."/>
            <person name="Li S."/>
            <person name="Dai H."/>
            <person name="Hamel J.F."/>
            <person name="Liu C."/>
            <person name="Yu Y."/>
            <person name="Liu S."/>
            <person name="Lin W."/>
            <person name="Guo K."/>
            <person name="Jin S."/>
            <person name="Xu P."/>
            <person name="Storey K.B."/>
            <person name="Huan P."/>
            <person name="Zhang T."/>
            <person name="Zhou Y."/>
            <person name="Zhang J."/>
            <person name="Lin C."/>
            <person name="Li X."/>
            <person name="Xing L."/>
            <person name="Huo D."/>
            <person name="Sun M."/>
            <person name="Wang L."/>
            <person name="Mercier A."/>
            <person name="Li F."/>
            <person name="Yang H."/>
            <person name="Xiang J."/>
        </authorList>
    </citation>
    <scope>NUCLEOTIDE SEQUENCE [LARGE SCALE GENOMIC DNA]</scope>
    <source>
        <strain evidence="3">Shaxun</strain>
        <tissue evidence="3">Muscle</tissue>
    </source>
</reference>
<dbReference type="Gene3D" id="2.40.70.10">
    <property type="entry name" value="Acid Proteases"/>
    <property type="match status" value="1"/>
</dbReference>
<sequence length="199" mass="20765">MDTSSTATAASDGLERPVEIRDVSEVQGKQDAAAAVTVVIDELVSPSPAVVAGVAGVQLGCVLDQLVSPSPAVVAEVAGVQLGCILDTGAEASVIPSQIFHSLLKPRIGPLGKLDTAIKIIGIAGTEVPVEGYVQATVKIERQETTVGFLIIKTGQLEGRKKDFPVLLGCNALRHFVKDDYTGCSREFLSSDEECEYGG</sequence>